<reference evidence="3 4" key="1">
    <citation type="journal article" date="2016" name="Nat. Commun.">
        <title>Microbial interactions lead to rapid micro-scale successions on model marine particles.</title>
        <authorList>
            <person name="Datta M.S."/>
            <person name="Sliwerska E."/>
            <person name="Gore J."/>
            <person name="Polz M.F."/>
            <person name="Cordero O.X."/>
        </authorList>
    </citation>
    <scope>NUCLEOTIDE SEQUENCE [LARGE SCALE GENOMIC DNA]</scope>
    <source>
        <strain evidence="3 4">4G03</strain>
    </source>
</reference>
<dbReference type="Proteomes" id="UP000222163">
    <property type="component" value="Unassembled WGS sequence"/>
</dbReference>
<reference evidence="3" key="2">
    <citation type="submission" date="2017-10" db="EMBL/GenBank/DDBJ databases">
        <authorList>
            <person name="Enke T.N."/>
            <person name="Cordero O.X."/>
        </authorList>
    </citation>
    <scope>NUCLEOTIDE SEQUENCE</scope>
    <source>
        <strain evidence="3">4G03</strain>
    </source>
</reference>
<dbReference type="SUPFAM" id="SSF55486">
    <property type="entry name" value="Metalloproteases ('zincins'), catalytic domain"/>
    <property type="match status" value="1"/>
</dbReference>
<dbReference type="AlphaFoldDB" id="A0A2G1BWY5"/>
<evidence type="ECO:0000313" key="5">
    <source>
        <dbReference type="Proteomes" id="UP001242342"/>
    </source>
</evidence>
<feature type="chain" id="PRO_5013666138" description="Peptidase M1 membrane alanine aminopeptidase domain-containing protein" evidence="1">
    <location>
        <begin position="20"/>
        <end position="465"/>
    </location>
</feature>
<gene>
    <name evidence="3" type="ORF">CSC81_03045</name>
    <name evidence="2" type="ORF">Q8W23_03430</name>
</gene>
<protein>
    <recommendedName>
        <fullName evidence="6">Peptidase M1 membrane alanine aminopeptidase domain-containing protein</fullName>
    </recommendedName>
</protein>
<sequence>MKKIFLVLTIILSSIQLQAQEKAPMITGKVNISIKEGTFECDVTLSDIPHLKDYFIRLNSGMNVLHFRSKEPNDFLIYANKSWSDSTSTGESLAYYFAGNDGKFLPKSLQIKYVGKFPVVNDTIENYSRKDWKGNIAFNHNSLRTDGVQSAWYPVLYDIKKDKAFEKVRYDIKIVCEDCNTIYVNGSLPVKKQSAHFKSEIPQELTLFCGNYEYSNIDETYILNSDFTNEQINKFSSVINDYKKFYESKLNIPYELATVFVNTTPTSIKDGWMFVSYPTIMSIGWQNGLEKVIEPEYQNFYRPFIAHELGHFYFGTYKVFNSELGDMMSEGFAEYLALQLTKNNIGKDVYEEMINKKIENLQEFKKEAIPFSKIKSQSEYLNRQLYVYNYAPLIFLAIEKEIGEKKMWQWLNTILKTKTTYTNYDFLTTTLKSTINNDQLYENIKYLYFESKQSIDNAENKIVEK</sequence>
<name>A0A2G1BWY5_9FLAO</name>
<dbReference type="EMBL" id="PDUU01000003">
    <property type="protein sequence ID" value="PHN98484.1"/>
    <property type="molecule type" value="Genomic_DNA"/>
</dbReference>
<evidence type="ECO:0008006" key="6">
    <source>
        <dbReference type="Google" id="ProtNLM"/>
    </source>
</evidence>
<evidence type="ECO:0000256" key="1">
    <source>
        <dbReference type="SAM" id="SignalP"/>
    </source>
</evidence>
<reference evidence="2 5" key="3">
    <citation type="submission" date="2023-07" db="EMBL/GenBank/DDBJ databases">
        <title>Genome content predicts the carbon catabolic preferences of heterotrophic bacteria.</title>
        <authorList>
            <person name="Gralka M."/>
        </authorList>
    </citation>
    <scope>NUCLEOTIDE SEQUENCE [LARGE SCALE GENOMIC DNA]</scope>
    <source>
        <strain evidence="2 5">4G03</strain>
    </source>
</reference>
<organism evidence="3 4">
    <name type="scientific">Tenacibaculum discolor</name>
    <dbReference type="NCBI Taxonomy" id="361581"/>
    <lineage>
        <taxon>Bacteria</taxon>
        <taxon>Pseudomonadati</taxon>
        <taxon>Bacteroidota</taxon>
        <taxon>Flavobacteriia</taxon>
        <taxon>Flavobacteriales</taxon>
        <taxon>Flavobacteriaceae</taxon>
        <taxon>Tenacibaculum</taxon>
    </lineage>
</organism>
<evidence type="ECO:0000313" key="2">
    <source>
        <dbReference type="EMBL" id="MDP2540521.1"/>
    </source>
</evidence>
<keyword evidence="1" id="KW-0732">Signal</keyword>
<keyword evidence="5" id="KW-1185">Reference proteome</keyword>
<proteinExistence type="predicted"/>
<dbReference type="Proteomes" id="UP001242342">
    <property type="component" value="Unassembled WGS sequence"/>
</dbReference>
<feature type="signal peptide" evidence="1">
    <location>
        <begin position="1"/>
        <end position="19"/>
    </location>
</feature>
<dbReference type="EMBL" id="JAUYVU010000002">
    <property type="protein sequence ID" value="MDP2540521.1"/>
    <property type="molecule type" value="Genomic_DNA"/>
</dbReference>
<dbReference type="Gene3D" id="1.10.390.10">
    <property type="entry name" value="Neutral Protease Domain 2"/>
    <property type="match status" value="1"/>
</dbReference>
<accession>A0A2G1BWY5</accession>
<evidence type="ECO:0000313" key="3">
    <source>
        <dbReference type="EMBL" id="PHN98484.1"/>
    </source>
</evidence>
<dbReference type="RefSeq" id="WP_099214305.1">
    <property type="nucleotide sequence ID" value="NZ_JAUYVU010000002.1"/>
</dbReference>
<evidence type="ECO:0000313" key="4">
    <source>
        <dbReference type="Proteomes" id="UP000222163"/>
    </source>
</evidence>
<comment type="caution">
    <text evidence="3">The sequence shown here is derived from an EMBL/GenBank/DDBJ whole genome shotgun (WGS) entry which is preliminary data.</text>
</comment>
<dbReference type="InterPro" id="IPR027268">
    <property type="entry name" value="Peptidase_M4/M1_CTD_sf"/>
</dbReference>